<keyword evidence="1" id="KW-0808">Transferase</keyword>
<reference evidence="3 4" key="1">
    <citation type="submission" date="2018-04" db="EMBL/GenBank/DDBJ databases">
        <title>Large scale genomics of bovine and human commensal E. coli to reveal the emerging process of EHEC.</title>
        <authorList>
            <person name="Arimizu Y."/>
            <person name="Ogura Y."/>
        </authorList>
    </citation>
    <scope>NUCLEOTIDE SEQUENCE [LARGE SCALE GENOMIC DNA]</scope>
    <source>
        <strain evidence="3 4">KK-P061</strain>
    </source>
</reference>
<name>A0A400JHN4_ECOLX</name>
<dbReference type="EMBL" id="BFXY01000067">
    <property type="protein sequence ID" value="GDH41834.1"/>
    <property type="molecule type" value="Genomic_DNA"/>
</dbReference>
<evidence type="ECO:0000256" key="1">
    <source>
        <dbReference type="ARBA" id="ARBA00022679"/>
    </source>
</evidence>
<proteinExistence type="predicted"/>
<dbReference type="SUPFAM" id="SSF53756">
    <property type="entry name" value="UDP-Glycosyltransferase/glycogen phosphorylase"/>
    <property type="match status" value="1"/>
</dbReference>
<protein>
    <submittedName>
        <fullName evidence="3">Lipopolysaccharide biosynthesis protein</fullName>
    </submittedName>
</protein>
<dbReference type="RefSeq" id="WP_001567702.1">
    <property type="nucleotide sequence ID" value="NZ_BFXY01000067.1"/>
</dbReference>
<dbReference type="Gene3D" id="3.40.50.2000">
    <property type="entry name" value="Glycogen Phosphorylase B"/>
    <property type="match status" value="2"/>
</dbReference>
<dbReference type="InterPro" id="IPR001296">
    <property type="entry name" value="Glyco_trans_1"/>
</dbReference>
<dbReference type="GO" id="GO:0009103">
    <property type="term" value="P:lipopolysaccharide biosynthetic process"/>
    <property type="evidence" value="ECO:0007669"/>
    <property type="project" value="TreeGrafter"/>
</dbReference>
<organism evidence="3 4">
    <name type="scientific">Escherichia coli</name>
    <dbReference type="NCBI Taxonomy" id="562"/>
    <lineage>
        <taxon>Bacteria</taxon>
        <taxon>Pseudomonadati</taxon>
        <taxon>Pseudomonadota</taxon>
        <taxon>Gammaproteobacteria</taxon>
        <taxon>Enterobacterales</taxon>
        <taxon>Enterobacteriaceae</taxon>
        <taxon>Escherichia</taxon>
    </lineage>
</organism>
<comment type="caution">
    <text evidence="3">The sequence shown here is derived from an EMBL/GenBank/DDBJ whole genome shotgun (WGS) entry which is preliminary data.</text>
</comment>
<dbReference type="GO" id="GO:0016757">
    <property type="term" value="F:glycosyltransferase activity"/>
    <property type="evidence" value="ECO:0007669"/>
    <property type="project" value="InterPro"/>
</dbReference>
<feature type="domain" description="Glycosyl transferase family 1" evidence="2">
    <location>
        <begin position="199"/>
        <end position="346"/>
    </location>
</feature>
<evidence type="ECO:0000259" key="2">
    <source>
        <dbReference type="Pfam" id="PF00534"/>
    </source>
</evidence>
<dbReference type="Pfam" id="PF00534">
    <property type="entry name" value="Glycos_transf_1"/>
    <property type="match status" value="1"/>
</dbReference>
<sequence length="378" mass="44027">MNKKKTKVVISGVNIVEGGALTTFQSIIGAFSKFEDISLVCLVNSKKHFGNYNISDIEFIEYPLIKKRWLRRIKFEYYDCRRISKEIKPDIWISMHDMTPTVICKNQFVYCHNPSPFYQSKLFDLKMDPSFFIFTLLYKYLYKINIKKNKAVIVQQDWLAHAFKKWYGVKNILVSKPEENDINNISLGCSEQKSYGTYFYPALARTFKNFEVIGEAVQMLSTRNPQAYAKLNIILTIDGEENKYANYIYNKYSHLKAINFVGRLTRNEVNEYYSKVDVLLFPSKLETWGLPISEAKMKHLPMLVADLSYAKETVGTYDKVTFIDINDPNALAELFERCITGQHRFEKCSYVPNEDYIHSNSWSELAQNILNKACSKLI</sequence>
<dbReference type="AlphaFoldDB" id="A0A400JHN4"/>
<dbReference type="PANTHER" id="PTHR46401">
    <property type="entry name" value="GLYCOSYLTRANSFERASE WBBK-RELATED"/>
    <property type="match status" value="1"/>
</dbReference>
<evidence type="ECO:0000313" key="4">
    <source>
        <dbReference type="Proteomes" id="UP000303027"/>
    </source>
</evidence>
<accession>A0A400JHN4</accession>
<dbReference type="Proteomes" id="UP000303027">
    <property type="component" value="Unassembled WGS sequence"/>
</dbReference>
<dbReference type="PANTHER" id="PTHR46401:SF2">
    <property type="entry name" value="GLYCOSYLTRANSFERASE WBBK-RELATED"/>
    <property type="match status" value="1"/>
</dbReference>
<evidence type="ECO:0000313" key="3">
    <source>
        <dbReference type="EMBL" id="GDH41834.1"/>
    </source>
</evidence>
<gene>
    <name evidence="3" type="primary">wbbK</name>
    <name evidence="3" type="ORF">BvCmsKKP061_02225</name>
</gene>